<keyword evidence="4" id="KW-0249">Electron transport</keyword>
<keyword evidence="10" id="KW-1185">Reference proteome</keyword>
<sequence length="144" mass="14667">MKLTTRILTLGLIVAGGMAFAEGEATDPTVKARQELMKTIGGNTKALGDMAGGKADFDAAKAEAAKAAILAASAEIAAKFETNATDPETEAKPEIWSNWDDFVTKADALKTAAGALDATSLDGVKAGMAGVGGACKACHTAYRM</sequence>
<dbReference type="PIRSF" id="PIRSF000027">
    <property type="entry name" value="Cytc_c_prime"/>
    <property type="match status" value="1"/>
</dbReference>
<dbReference type="PROSITE" id="PS51009">
    <property type="entry name" value="CYTCII"/>
    <property type="match status" value="1"/>
</dbReference>
<keyword evidence="3 6" id="KW-0479">Metal-binding</keyword>
<organism evidence="9 10">
    <name type="scientific">Gemmobacter caeni</name>
    <dbReference type="NCBI Taxonomy" id="589035"/>
    <lineage>
        <taxon>Bacteria</taxon>
        <taxon>Pseudomonadati</taxon>
        <taxon>Pseudomonadota</taxon>
        <taxon>Alphaproteobacteria</taxon>
        <taxon>Rhodobacterales</taxon>
        <taxon>Paracoccaceae</taxon>
        <taxon>Gemmobacter</taxon>
    </lineage>
</organism>
<dbReference type="OrthoDB" id="8115790at2"/>
<feature type="binding site" description="covalent" evidence="7">
    <location>
        <position position="138"/>
    </location>
    <ligand>
        <name>heme c</name>
        <dbReference type="ChEBI" id="CHEBI:61717"/>
    </ligand>
</feature>
<evidence type="ECO:0000256" key="6">
    <source>
        <dbReference type="PIRSR" id="PIRSR000027-1"/>
    </source>
</evidence>
<feature type="binding site" description="covalent" evidence="7">
    <location>
        <position position="135"/>
    </location>
    <ligand>
        <name>heme c</name>
        <dbReference type="ChEBI" id="CHEBI:61717"/>
    </ligand>
</feature>
<keyword evidence="1" id="KW-0813">Transport</keyword>
<proteinExistence type="predicted"/>
<evidence type="ECO:0000256" key="8">
    <source>
        <dbReference type="SAM" id="SignalP"/>
    </source>
</evidence>
<dbReference type="Gene3D" id="1.20.120.10">
    <property type="entry name" value="Cytochrome c/b562"/>
    <property type="match status" value="1"/>
</dbReference>
<dbReference type="GO" id="GO:0042597">
    <property type="term" value="C:periplasmic space"/>
    <property type="evidence" value="ECO:0007669"/>
    <property type="project" value="InterPro"/>
</dbReference>
<feature type="chain" id="PRO_5015501358" evidence="8">
    <location>
        <begin position="22"/>
        <end position="144"/>
    </location>
</feature>
<reference evidence="9 10" key="1">
    <citation type="submission" date="2018-04" db="EMBL/GenBank/DDBJ databases">
        <title>Genomic Encyclopedia of Archaeal and Bacterial Type Strains, Phase II (KMG-II): from individual species to whole genera.</title>
        <authorList>
            <person name="Goeker M."/>
        </authorList>
    </citation>
    <scope>NUCLEOTIDE SEQUENCE [LARGE SCALE GENOMIC DNA]</scope>
    <source>
        <strain evidence="9 10">DSM 21823</strain>
    </source>
</reference>
<dbReference type="EMBL" id="QBKP01000014">
    <property type="protein sequence ID" value="PTX47101.1"/>
    <property type="molecule type" value="Genomic_DNA"/>
</dbReference>
<dbReference type="InterPro" id="IPR012127">
    <property type="entry name" value="Cyt_c_prime"/>
</dbReference>
<keyword evidence="8" id="KW-0732">Signal</keyword>
<name>A0A2T6ATF3_9RHOB</name>
<dbReference type="SUPFAM" id="SSF47175">
    <property type="entry name" value="Cytochromes"/>
    <property type="match status" value="1"/>
</dbReference>
<dbReference type="InterPro" id="IPR010980">
    <property type="entry name" value="Cyt_c/b562"/>
</dbReference>
<dbReference type="GO" id="GO:0005506">
    <property type="term" value="F:iron ion binding"/>
    <property type="evidence" value="ECO:0007669"/>
    <property type="project" value="InterPro"/>
</dbReference>
<evidence type="ECO:0000256" key="3">
    <source>
        <dbReference type="ARBA" id="ARBA00022723"/>
    </source>
</evidence>
<dbReference type="Pfam" id="PF01322">
    <property type="entry name" value="Cytochrom_C_2"/>
    <property type="match status" value="1"/>
</dbReference>
<dbReference type="GO" id="GO:0009055">
    <property type="term" value="F:electron transfer activity"/>
    <property type="evidence" value="ECO:0007669"/>
    <property type="project" value="InterPro"/>
</dbReference>
<keyword evidence="5 6" id="KW-0408">Iron</keyword>
<evidence type="ECO:0000313" key="10">
    <source>
        <dbReference type="Proteomes" id="UP000244224"/>
    </source>
</evidence>
<feature type="signal peptide" evidence="8">
    <location>
        <begin position="1"/>
        <end position="21"/>
    </location>
</feature>
<dbReference type="GO" id="GO:0020037">
    <property type="term" value="F:heme binding"/>
    <property type="evidence" value="ECO:0007669"/>
    <property type="project" value="InterPro"/>
</dbReference>
<evidence type="ECO:0000256" key="7">
    <source>
        <dbReference type="PIRSR" id="PIRSR000027-2"/>
    </source>
</evidence>
<dbReference type="AlphaFoldDB" id="A0A2T6ATF3"/>
<dbReference type="RefSeq" id="WP_108130086.1">
    <property type="nucleotide sequence ID" value="NZ_QBKP01000014.1"/>
</dbReference>
<accession>A0A2T6ATF3</accession>
<dbReference type="GO" id="GO:0022900">
    <property type="term" value="P:electron transport chain"/>
    <property type="evidence" value="ECO:0007669"/>
    <property type="project" value="InterPro"/>
</dbReference>
<feature type="binding site" description="axial binding residue" evidence="6">
    <location>
        <position position="139"/>
    </location>
    <ligand>
        <name>heme c</name>
        <dbReference type="ChEBI" id="CHEBI:61717"/>
    </ligand>
    <ligandPart>
        <name>Fe</name>
        <dbReference type="ChEBI" id="CHEBI:18248"/>
    </ligandPart>
</feature>
<dbReference type="Proteomes" id="UP000244224">
    <property type="component" value="Unassembled WGS sequence"/>
</dbReference>
<dbReference type="InterPro" id="IPR002321">
    <property type="entry name" value="Cyt_c_II"/>
</dbReference>
<evidence type="ECO:0000256" key="2">
    <source>
        <dbReference type="ARBA" id="ARBA00022617"/>
    </source>
</evidence>
<evidence type="ECO:0000256" key="1">
    <source>
        <dbReference type="ARBA" id="ARBA00022448"/>
    </source>
</evidence>
<comment type="caution">
    <text evidence="9">The sequence shown here is derived from an EMBL/GenBank/DDBJ whole genome shotgun (WGS) entry which is preliminary data.</text>
</comment>
<keyword evidence="2 7" id="KW-0349">Heme</keyword>
<evidence type="ECO:0000313" key="9">
    <source>
        <dbReference type="EMBL" id="PTX47101.1"/>
    </source>
</evidence>
<protein>
    <submittedName>
        <fullName evidence="9">Cytochrome c556</fullName>
    </submittedName>
</protein>
<comment type="PTM">
    <text evidence="7">Binds 1 heme group per subunit.</text>
</comment>
<gene>
    <name evidence="9" type="ORF">C8N34_114121</name>
</gene>
<evidence type="ECO:0000256" key="5">
    <source>
        <dbReference type="ARBA" id="ARBA00023004"/>
    </source>
</evidence>
<evidence type="ECO:0000256" key="4">
    <source>
        <dbReference type="ARBA" id="ARBA00022982"/>
    </source>
</evidence>